<dbReference type="Proteomes" id="UP000035369">
    <property type="component" value="Unassembled WGS sequence"/>
</dbReference>
<organism evidence="3 5">
    <name type="scientific">Xanthomonas perforans</name>
    <dbReference type="NCBI Taxonomy" id="442694"/>
    <lineage>
        <taxon>Bacteria</taxon>
        <taxon>Pseudomonadati</taxon>
        <taxon>Pseudomonadota</taxon>
        <taxon>Gammaproteobacteria</taxon>
        <taxon>Lysobacterales</taxon>
        <taxon>Lysobacteraceae</taxon>
        <taxon>Xanthomonas</taxon>
    </lineage>
</organism>
<comment type="caution">
    <text evidence="3">The sequence shown here is derived from an EMBL/GenBank/DDBJ whole genome shotgun (WGS) entry which is preliminary data.</text>
</comment>
<evidence type="ECO:0000313" key="3">
    <source>
        <dbReference type="EMBL" id="RXD48775.1"/>
    </source>
</evidence>
<protein>
    <submittedName>
        <fullName evidence="3">Uncharacterized protein</fullName>
    </submittedName>
</protein>
<reference evidence="3 5" key="2">
    <citation type="submission" date="2018-02" db="EMBL/GenBank/DDBJ databases">
        <title>Characterization of Xanthomonas diversity in transplant houses and field plants.</title>
        <authorList>
            <person name="Abrahamian P."/>
            <person name="Timilsina S."/>
            <person name="Minsavage G.V."/>
            <person name="Goss E.M."/>
            <person name="Jones J.B."/>
            <person name="Vallad G.E."/>
        </authorList>
    </citation>
    <scope>NUCLEOTIDE SEQUENCE [LARGE SCALE GENOMIC DNA]</scope>
    <source>
        <strain evidence="3 5">GEV2132</strain>
    </source>
</reference>
<proteinExistence type="predicted"/>
<dbReference type="KEGG" id="xpe:BJD13_17380"/>
<evidence type="ECO:0000256" key="1">
    <source>
        <dbReference type="SAM" id="MobiDB-lite"/>
    </source>
</evidence>
<keyword evidence="4" id="KW-1185">Reference proteome</keyword>
<evidence type="ECO:0000313" key="5">
    <source>
        <dbReference type="Proteomes" id="UP000289372"/>
    </source>
</evidence>
<sequence length="81" mass="8608">MWQAPASARGVHRAGGKRLRGSGLGGARPNRMPDAGSDRQCCRLQKVTLGTLFVPMAGFILRGSLHSFAKDSPCLPLPSHP</sequence>
<dbReference type="EMBL" id="PUUL01000161">
    <property type="protein sequence ID" value="RXD48775.1"/>
    <property type="molecule type" value="Genomic_DNA"/>
</dbReference>
<evidence type="ECO:0000313" key="4">
    <source>
        <dbReference type="Proteomes" id="UP000035369"/>
    </source>
</evidence>
<dbReference type="AlphaFoldDB" id="A0AAQ1BUB4"/>
<name>A0AAQ1BUB4_XANPE</name>
<evidence type="ECO:0000313" key="2">
    <source>
        <dbReference type="EMBL" id="KLC05119.1"/>
    </source>
</evidence>
<accession>A0AAQ1BUB4</accession>
<dbReference type="Proteomes" id="UP000289372">
    <property type="component" value="Unassembled WGS sequence"/>
</dbReference>
<feature type="compositionally biased region" description="Basic residues" evidence="1">
    <location>
        <begin position="10"/>
        <end position="20"/>
    </location>
</feature>
<feature type="region of interest" description="Disordered" evidence="1">
    <location>
        <begin position="1"/>
        <end position="39"/>
    </location>
</feature>
<reference evidence="2 4" key="1">
    <citation type="submission" date="2015-02" db="EMBL/GenBank/DDBJ databases">
        <title>Whole genome sequencing of multiple isolates of three species of pepper and tomato-infecting xanthomonads reveals genetic diversity in field strains and pinpoints effectors responsible for host specificity.</title>
        <authorList>
            <person name="Schwartz A."/>
            <person name="Dahlbeck D."/>
            <person name="Staskawicz B."/>
            <person name="Bart R."/>
            <person name="Potnis N."/>
            <person name="Minsavage G."/>
            <person name="Timilsina S."/>
            <person name="Goss E."/>
            <person name="Jones J."/>
            <person name="Vallad G."/>
            <person name="Barak J."/>
            <person name="Miller S."/>
            <person name="Ritchie D."/>
            <person name="Martins J.Jr."/>
            <person name="Patane J.S."/>
            <person name="Setubal J.C."/>
        </authorList>
    </citation>
    <scope>NUCLEOTIDE SEQUENCE [LARGE SCALE GENOMIC DNA]</scope>
    <source>
        <strain evidence="2 4">Xp3-15</strain>
    </source>
</reference>
<gene>
    <name evidence="3" type="ORF">DB769_21915</name>
    <name evidence="2" type="ORF">XP315_12285</name>
</gene>
<dbReference type="EMBL" id="JZUY01000041">
    <property type="protein sequence ID" value="KLC05119.1"/>
    <property type="molecule type" value="Genomic_DNA"/>
</dbReference>